<dbReference type="PROSITE" id="PS50294">
    <property type="entry name" value="WD_REPEATS_REGION"/>
    <property type="match status" value="2"/>
</dbReference>
<feature type="domain" description="PUL" evidence="8">
    <location>
        <begin position="546"/>
        <end position="800"/>
    </location>
</feature>
<organism evidence="9 10">
    <name type="scientific">Lucilia cuprina</name>
    <name type="common">Green bottle fly</name>
    <name type="synonym">Australian sheep blowfly</name>
    <dbReference type="NCBI Taxonomy" id="7375"/>
    <lineage>
        <taxon>Eukaryota</taxon>
        <taxon>Metazoa</taxon>
        <taxon>Ecdysozoa</taxon>
        <taxon>Arthropoda</taxon>
        <taxon>Hexapoda</taxon>
        <taxon>Insecta</taxon>
        <taxon>Pterygota</taxon>
        <taxon>Neoptera</taxon>
        <taxon>Endopterygota</taxon>
        <taxon>Diptera</taxon>
        <taxon>Brachycera</taxon>
        <taxon>Muscomorpha</taxon>
        <taxon>Oestroidea</taxon>
        <taxon>Calliphoridae</taxon>
        <taxon>Luciliinae</taxon>
        <taxon>Lucilia</taxon>
    </lineage>
</organism>
<dbReference type="STRING" id="7375.A0A0L0C155"/>
<dbReference type="InterPro" id="IPR016024">
    <property type="entry name" value="ARM-type_fold"/>
</dbReference>
<dbReference type="Gene3D" id="3.10.20.870">
    <property type="entry name" value="PFU (PLAA family ubiquitin binding), C-terminal domain"/>
    <property type="match status" value="1"/>
</dbReference>
<evidence type="ECO:0000256" key="3">
    <source>
        <dbReference type="ARBA" id="ARBA00022490"/>
    </source>
</evidence>
<evidence type="ECO:0000313" key="10">
    <source>
        <dbReference type="Proteomes" id="UP000037069"/>
    </source>
</evidence>
<dbReference type="Gene3D" id="2.130.10.10">
    <property type="entry name" value="YVTN repeat-like/Quinoprotein amine dehydrogenase"/>
    <property type="match status" value="1"/>
</dbReference>
<dbReference type="Pfam" id="PF08324">
    <property type="entry name" value="PUL"/>
    <property type="match status" value="1"/>
</dbReference>
<dbReference type="GO" id="GO:0043161">
    <property type="term" value="P:proteasome-mediated ubiquitin-dependent protein catabolic process"/>
    <property type="evidence" value="ECO:0007669"/>
    <property type="project" value="TreeGrafter"/>
</dbReference>
<evidence type="ECO:0000259" key="8">
    <source>
        <dbReference type="PROSITE" id="PS51396"/>
    </source>
</evidence>
<accession>A0A0L0C155</accession>
<protein>
    <recommendedName>
        <fullName evidence="11">Phospholipase A-2-activating protein</fullName>
    </recommendedName>
</protein>
<dbReference type="PRINTS" id="PR00320">
    <property type="entry name" value="GPROTEINBRPT"/>
</dbReference>
<feature type="repeat" description="WD" evidence="6">
    <location>
        <begin position="229"/>
        <end position="272"/>
    </location>
</feature>
<keyword evidence="4 6" id="KW-0853">WD repeat</keyword>
<feature type="repeat" description="WD" evidence="6">
    <location>
        <begin position="148"/>
        <end position="189"/>
    </location>
</feature>
<comment type="subcellular location">
    <subcellularLocation>
        <location evidence="1">Cytoplasm</location>
    </subcellularLocation>
</comment>
<evidence type="ECO:0000256" key="4">
    <source>
        <dbReference type="ARBA" id="ARBA00022574"/>
    </source>
</evidence>
<dbReference type="OMA" id="DKCIYYW"/>
<evidence type="ECO:0000259" key="7">
    <source>
        <dbReference type="PROSITE" id="PS51394"/>
    </source>
</evidence>
<evidence type="ECO:0000256" key="6">
    <source>
        <dbReference type="PROSITE-ProRule" id="PRU00221"/>
    </source>
</evidence>
<feature type="repeat" description="WD" evidence="6">
    <location>
        <begin position="14"/>
        <end position="50"/>
    </location>
</feature>
<feature type="domain" description="PFU" evidence="7">
    <location>
        <begin position="371"/>
        <end position="470"/>
    </location>
</feature>
<proteinExistence type="inferred from homology"/>
<dbReference type="InterPro" id="IPR011989">
    <property type="entry name" value="ARM-like"/>
</dbReference>
<dbReference type="InterPro" id="IPR001680">
    <property type="entry name" value="WD40_rpt"/>
</dbReference>
<dbReference type="GO" id="GO:0043130">
    <property type="term" value="F:ubiquitin binding"/>
    <property type="evidence" value="ECO:0007669"/>
    <property type="project" value="TreeGrafter"/>
</dbReference>
<dbReference type="PANTHER" id="PTHR19849">
    <property type="entry name" value="PHOSPHOLIPASE A-2-ACTIVATING PROTEIN"/>
    <property type="match status" value="1"/>
</dbReference>
<dbReference type="InterPro" id="IPR020472">
    <property type="entry name" value="WD40_PAC1"/>
</dbReference>
<dbReference type="GO" id="GO:0005737">
    <property type="term" value="C:cytoplasm"/>
    <property type="evidence" value="ECO:0007669"/>
    <property type="project" value="UniProtKB-SubCell"/>
</dbReference>
<evidence type="ECO:0000256" key="5">
    <source>
        <dbReference type="ARBA" id="ARBA00022737"/>
    </source>
</evidence>
<gene>
    <name evidence="9" type="ORF">FF38_03783</name>
</gene>
<dbReference type="InterPro" id="IPR015155">
    <property type="entry name" value="PFU"/>
</dbReference>
<dbReference type="PROSITE" id="PS51394">
    <property type="entry name" value="PFU"/>
    <property type="match status" value="1"/>
</dbReference>
<dbReference type="InterPro" id="IPR019775">
    <property type="entry name" value="WD40_repeat_CS"/>
</dbReference>
<dbReference type="SUPFAM" id="SSF48371">
    <property type="entry name" value="ARM repeat"/>
    <property type="match status" value="1"/>
</dbReference>
<dbReference type="PROSITE" id="PS51396">
    <property type="entry name" value="PUL"/>
    <property type="match status" value="1"/>
</dbReference>
<dbReference type="Proteomes" id="UP000037069">
    <property type="component" value="Unassembled WGS sequence"/>
</dbReference>
<name>A0A0L0C155_LUCCU</name>
<dbReference type="GO" id="GO:0010992">
    <property type="term" value="P:ubiquitin recycling"/>
    <property type="evidence" value="ECO:0007669"/>
    <property type="project" value="TreeGrafter"/>
</dbReference>
<dbReference type="InterPro" id="IPR038122">
    <property type="entry name" value="PFU_sf"/>
</dbReference>
<dbReference type="InterPro" id="IPR013535">
    <property type="entry name" value="PUL_dom"/>
</dbReference>
<evidence type="ECO:0000313" key="9">
    <source>
        <dbReference type="EMBL" id="KNC26020.1"/>
    </source>
</evidence>
<dbReference type="AlphaFoldDB" id="A0A0L0C155"/>
<dbReference type="EMBL" id="JRES01001042">
    <property type="protein sequence ID" value="KNC26020.1"/>
    <property type="molecule type" value="Genomic_DNA"/>
</dbReference>
<dbReference type="SMART" id="SM00320">
    <property type="entry name" value="WD40"/>
    <property type="match status" value="7"/>
</dbReference>
<dbReference type="Gene3D" id="1.25.10.10">
    <property type="entry name" value="Leucine-rich Repeat Variant"/>
    <property type="match status" value="1"/>
</dbReference>
<keyword evidence="10" id="KW-1185">Reference proteome</keyword>
<dbReference type="PROSITE" id="PS00678">
    <property type="entry name" value="WD_REPEATS_1"/>
    <property type="match status" value="1"/>
</dbReference>
<dbReference type="InterPro" id="IPR036322">
    <property type="entry name" value="WD40_repeat_dom_sf"/>
</dbReference>
<reference evidence="9 10" key="1">
    <citation type="journal article" date="2015" name="Nat. Commun.">
        <title>Lucilia cuprina genome unlocks parasitic fly biology to underpin future interventions.</title>
        <authorList>
            <person name="Anstead C.A."/>
            <person name="Korhonen P.K."/>
            <person name="Young N.D."/>
            <person name="Hall R.S."/>
            <person name="Jex A.R."/>
            <person name="Murali S.C."/>
            <person name="Hughes D.S."/>
            <person name="Lee S.F."/>
            <person name="Perry T."/>
            <person name="Stroehlein A.J."/>
            <person name="Ansell B.R."/>
            <person name="Breugelmans B."/>
            <person name="Hofmann A."/>
            <person name="Qu J."/>
            <person name="Dugan S."/>
            <person name="Lee S.L."/>
            <person name="Chao H."/>
            <person name="Dinh H."/>
            <person name="Han Y."/>
            <person name="Doddapaneni H.V."/>
            <person name="Worley K.C."/>
            <person name="Muzny D.M."/>
            <person name="Ioannidis P."/>
            <person name="Waterhouse R.M."/>
            <person name="Zdobnov E.M."/>
            <person name="James P.J."/>
            <person name="Bagnall N.H."/>
            <person name="Kotze A.C."/>
            <person name="Gibbs R.A."/>
            <person name="Richards S."/>
            <person name="Batterham P."/>
            <person name="Gasser R.B."/>
        </authorList>
    </citation>
    <scope>NUCLEOTIDE SEQUENCE [LARGE SCALE GENOMIC DNA]</scope>
    <source>
        <strain evidence="9 10">LS</strain>
        <tissue evidence="9">Full body</tissue>
    </source>
</reference>
<dbReference type="CDD" id="cd00200">
    <property type="entry name" value="WD40"/>
    <property type="match status" value="1"/>
</dbReference>
<comment type="caution">
    <text evidence="9">The sequence shown here is derived from an EMBL/GenBank/DDBJ whole genome shotgun (WGS) entry which is preliminary data.</text>
</comment>
<evidence type="ECO:0008006" key="11">
    <source>
        <dbReference type="Google" id="ProtNLM"/>
    </source>
</evidence>
<sequence>MSFTLDNYKLSCELLGHSMDVRSIATGATLAEGGQMIISGSRDKTTKLWKPLNEGYIEAVTLQDHKNFVACVYYCERQRWLCTGSNDATVCIYQENSLLPILTLKGHESTVCTIASGVEPQNLITGSWDKTARIWSIDQDGGITFVELKGHEAAVWAVASMPESKKYITGSADKNIFYWNIKGEKLRMLKGHTDCVRGILSLSNGGLISCANDAIIRVWNEDGECVQQMSGHTNYIYAVAQQKALAQECIVSCGEDSSLRMWNINTGQEVGAALIHPAQSVWSVTCLSNGDIVTGSSDGVVRVFTKDPQRMASEAVLNAYQLAVETRKQQMSEELGGVKKTDLPGPEALLTNGTREGQTKMVRHADGSVKCYNWELGKWNLVGDVTGASGGSQASSGKSLYEGKEYDYVFSVDISDTEPPLKLPYNRGEDPWHSAQAFIHRNNLPQVYLDQVANFIIKNSNNAPVQVNATTGAYHDPFTGGNRYVPGSSNSNFQSTGNADPFTGGSSYTTAAANQPKVDVNFVKGLLFIFLFNKLYFDSYCFLGDKHFPISTYLTFDNCDPSKVLEKLKEFNNKLPATNEKVSNNLLESVIRLTDAAPDVDQTAIEALQILLRWPSELLFPVIDIVRLAVRSEAVFSLLNSMNFLDALLQHLTTSVPNQLMIIRCLANIMKHEAGRQQVDKRLAPLIEHINGIKSGSNNLQIAIATFYLNLTTTQTTSVANGEKCRMVTEGLVEFLKWATDLEACYRSMQAIGNLTTTPFGQEASALVISVDYVMDKLRELTNTPQAGVFAKINSAGTALLAAF</sequence>
<keyword evidence="3" id="KW-0963">Cytoplasm</keyword>
<keyword evidence="5" id="KW-0677">Repeat</keyword>
<dbReference type="GO" id="GO:0005634">
    <property type="term" value="C:nucleus"/>
    <property type="evidence" value="ECO:0007669"/>
    <property type="project" value="TreeGrafter"/>
</dbReference>
<dbReference type="PANTHER" id="PTHR19849:SF0">
    <property type="entry name" value="PHOSPHOLIPASE A-2-ACTIVATING PROTEIN"/>
    <property type="match status" value="1"/>
</dbReference>
<dbReference type="Pfam" id="PF09070">
    <property type="entry name" value="PFU"/>
    <property type="match status" value="1"/>
</dbReference>
<dbReference type="PROSITE" id="PS50082">
    <property type="entry name" value="WD_REPEATS_2"/>
    <property type="match status" value="4"/>
</dbReference>
<dbReference type="SUPFAM" id="SSF50978">
    <property type="entry name" value="WD40 repeat-like"/>
    <property type="match status" value="1"/>
</dbReference>
<feature type="repeat" description="WD" evidence="6">
    <location>
        <begin position="104"/>
        <end position="138"/>
    </location>
</feature>
<dbReference type="Pfam" id="PF00400">
    <property type="entry name" value="WD40"/>
    <property type="match status" value="7"/>
</dbReference>
<comment type="similarity">
    <text evidence="2">Belongs to the WD repeat PLAP family.</text>
</comment>
<evidence type="ECO:0000256" key="2">
    <source>
        <dbReference type="ARBA" id="ARBA00008495"/>
    </source>
</evidence>
<dbReference type="InterPro" id="IPR015943">
    <property type="entry name" value="WD40/YVTN_repeat-like_dom_sf"/>
</dbReference>
<dbReference type="OrthoDB" id="10265988at2759"/>
<evidence type="ECO:0000256" key="1">
    <source>
        <dbReference type="ARBA" id="ARBA00004496"/>
    </source>
</evidence>